<accession>A0ABX2H3W2</accession>
<dbReference type="Proteomes" id="UP001644719">
    <property type="component" value="Unassembled WGS sequence"/>
</dbReference>
<proteinExistence type="predicted"/>
<evidence type="ECO:0000259" key="1">
    <source>
        <dbReference type="Pfam" id="PF18903"/>
    </source>
</evidence>
<reference evidence="2 3" key="1">
    <citation type="journal article" date="2020" name="Cell Host Microbe">
        <title>Functional and Genomic Variation between Human-Derived Isolates of Lachnospiraceae Reveals Inter- and Intra-Species Diversity.</title>
        <authorList>
            <person name="Sorbara M.T."/>
            <person name="Littmann E.R."/>
            <person name="Fontana E."/>
            <person name="Moody T.U."/>
            <person name="Kohout C.E."/>
            <person name="Gjonbalaj M."/>
            <person name="Eaton V."/>
            <person name="Seok R."/>
            <person name="Leiner I.M."/>
            <person name="Pamer E.G."/>
        </authorList>
    </citation>
    <scope>NUCLEOTIDE SEQUENCE [LARGE SCALE GENOMIC DNA]</scope>
    <source>
        <strain evidence="2 3">MSK.17.74</strain>
    </source>
</reference>
<dbReference type="InterPro" id="IPR043718">
    <property type="entry name" value="DUF5659"/>
</dbReference>
<gene>
    <name evidence="2" type="ORF">G5B17_00650</name>
</gene>
<sequence length="62" mass="7474">MYKGPKTTMYIVRSLNMVNWLCSHGFKILKVEDSEKDEKLKVFFFEESPALHHTMMMYRKEV</sequence>
<dbReference type="EMBL" id="JAAITS010000002">
    <property type="protein sequence ID" value="NSG83970.1"/>
    <property type="molecule type" value="Genomic_DNA"/>
</dbReference>
<evidence type="ECO:0000313" key="3">
    <source>
        <dbReference type="Proteomes" id="UP001644719"/>
    </source>
</evidence>
<evidence type="ECO:0000313" key="2">
    <source>
        <dbReference type="EMBL" id="NSG83970.1"/>
    </source>
</evidence>
<organism evidence="2 3">
    <name type="scientific">Blautia faecis</name>
    <dbReference type="NCBI Taxonomy" id="871665"/>
    <lineage>
        <taxon>Bacteria</taxon>
        <taxon>Bacillati</taxon>
        <taxon>Bacillota</taxon>
        <taxon>Clostridia</taxon>
        <taxon>Lachnospirales</taxon>
        <taxon>Lachnospiraceae</taxon>
        <taxon>Blautia</taxon>
    </lineage>
</organism>
<dbReference type="Pfam" id="PF18903">
    <property type="entry name" value="DUF5659"/>
    <property type="match status" value="1"/>
</dbReference>
<keyword evidence="3" id="KW-1185">Reference proteome</keyword>
<feature type="domain" description="DUF5659" evidence="1">
    <location>
        <begin position="9"/>
        <end position="60"/>
    </location>
</feature>
<dbReference type="RefSeq" id="WP_148462956.1">
    <property type="nucleotide sequence ID" value="NZ_JAAIPU010000005.1"/>
</dbReference>
<comment type="caution">
    <text evidence="2">The sequence shown here is derived from an EMBL/GenBank/DDBJ whole genome shotgun (WGS) entry which is preliminary data.</text>
</comment>
<name>A0ABX2H3W2_9FIRM</name>
<protein>
    <recommendedName>
        <fullName evidence="1">DUF5659 domain-containing protein</fullName>
    </recommendedName>
</protein>